<organism evidence="2 3">
    <name type="scientific">Stenotrophomonas maltophilia</name>
    <name type="common">Pseudomonas maltophilia</name>
    <name type="synonym">Xanthomonas maltophilia</name>
    <dbReference type="NCBI Taxonomy" id="40324"/>
    <lineage>
        <taxon>Bacteria</taxon>
        <taxon>Pseudomonadati</taxon>
        <taxon>Pseudomonadota</taxon>
        <taxon>Gammaproteobacteria</taxon>
        <taxon>Lysobacterales</taxon>
        <taxon>Lysobacteraceae</taxon>
        <taxon>Stenotrophomonas</taxon>
        <taxon>Stenotrophomonas maltophilia group</taxon>
    </lineage>
</organism>
<comment type="caution">
    <text evidence="2">The sequence shown here is derived from an EMBL/GenBank/DDBJ whole genome shotgun (WGS) entry which is preliminary data.</text>
</comment>
<accession>A0AAJ2TNX5</accession>
<evidence type="ECO:0000256" key="1">
    <source>
        <dbReference type="SAM" id="MobiDB-lite"/>
    </source>
</evidence>
<sequence>MAVTKAFIQEALEEALHKIADDLALSPAERPELDHDTKGEAGLVEIVKTIFEKIERSDAFVADVTPIATTGQGKKVPNPNVMIELGHAMKVLGHEPIVLIANAAYGGKPQDLPFDLRHRRGAITYHLRSTDDEDKIRAAKDKLVEELTSALQVNLKSALSRHDVKIEFAQYPSRDGDPSTWLRPDERIEHGDFFGGSGEHTLEVKGTTRSYFRMVPAGWTTKKPTRQQVRDARGQGSLSPLARRGSGDGGANALGAVAVGLWRGTAGATHTVTQWFDKTGELWAFDGNVVTSENGLTYLGYARLLKDWSTMLERSLAFYDHFGATPPYRVEVGVSGLENVYWLDQLQSDQTRALDPYVRHSRESREWDPAARLAFLTTAFNELTNAFGRPAVTEQDVAQILAQVPG</sequence>
<feature type="region of interest" description="Disordered" evidence="1">
    <location>
        <begin position="224"/>
        <end position="246"/>
    </location>
</feature>
<reference evidence="2" key="1">
    <citation type="submission" date="2023-12" db="EMBL/GenBank/DDBJ databases">
        <title>'Antibacterial potential of Stenotrophomonas maltophilia cystic fibrosis isolates' (manuscript under preparation).</title>
        <authorList>
            <person name="Crisan C.V."/>
            <person name="Pettis M."/>
            <person name="Goldberg J.B."/>
        </authorList>
    </citation>
    <scope>NUCLEOTIDE SEQUENCE</scope>
    <source>
        <strain evidence="2">CCV129</strain>
    </source>
</reference>
<dbReference type="Proteomes" id="UP001288387">
    <property type="component" value="Unassembled WGS sequence"/>
</dbReference>
<evidence type="ECO:0000313" key="3">
    <source>
        <dbReference type="Proteomes" id="UP001288387"/>
    </source>
</evidence>
<gene>
    <name evidence="2" type="ORF">U4I38_03455</name>
</gene>
<dbReference type="EMBL" id="JAXRVB010000002">
    <property type="protein sequence ID" value="MDZ5763524.1"/>
    <property type="molecule type" value="Genomic_DNA"/>
</dbReference>
<dbReference type="RefSeq" id="WP_143567587.1">
    <property type="nucleotide sequence ID" value="NZ_JAKJQX010000001.1"/>
</dbReference>
<dbReference type="AlphaFoldDB" id="A0AAJ2TNX5"/>
<protein>
    <submittedName>
        <fullName evidence="2">Uncharacterized protein</fullName>
    </submittedName>
</protein>
<evidence type="ECO:0000313" key="2">
    <source>
        <dbReference type="EMBL" id="MDZ5763524.1"/>
    </source>
</evidence>
<name>A0AAJ2TNX5_STEMA</name>
<proteinExistence type="predicted"/>